<feature type="compositionally biased region" description="Low complexity" evidence="2">
    <location>
        <begin position="361"/>
        <end position="402"/>
    </location>
</feature>
<evidence type="ECO:0000313" key="5">
    <source>
        <dbReference type="Proteomes" id="UP000057820"/>
    </source>
</evidence>
<feature type="domain" description="PPE" evidence="3">
    <location>
        <begin position="98"/>
        <end position="185"/>
    </location>
</feature>
<feature type="compositionally biased region" description="Polar residues" evidence="2">
    <location>
        <begin position="287"/>
        <end position="309"/>
    </location>
</feature>
<evidence type="ECO:0000256" key="2">
    <source>
        <dbReference type="SAM" id="MobiDB-lite"/>
    </source>
</evidence>
<feature type="region of interest" description="Disordered" evidence="2">
    <location>
        <begin position="227"/>
        <end position="448"/>
    </location>
</feature>
<organism evidence="4 5">
    <name type="scientific">Nocardia farcinica</name>
    <dbReference type="NCBI Taxonomy" id="37329"/>
    <lineage>
        <taxon>Bacteria</taxon>
        <taxon>Bacillati</taxon>
        <taxon>Actinomycetota</taxon>
        <taxon>Actinomycetes</taxon>
        <taxon>Mycobacteriales</taxon>
        <taxon>Nocardiaceae</taxon>
        <taxon>Nocardia</taxon>
    </lineage>
</organism>
<proteinExistence type="inferred from homology"/>
<feature type="compositionally biased region" description="Low complexity" evidence="2">
    <location>
        <begin position="237"/>
        <end position="256"/>
    </location>
</feature>
<evidence type="ECO:0000313" key="4">
    <source>
        <dbReference type="EMBL" id="CRY81560.1"/>
    </source>
</evidence>
<dbReference type="Pfam" id="PF00823">
    <property type="entry name" value="PPE"/>
    <property type="match status" value="1"/>
</dbReference>
<dbReference type="AlphaFoldDB" id="A0A0H5P0Y4"/>
<dbReference type="SUPFAM" id="SSF140459">
    <property type="entry name" value="PE/PPE dimer-like"/>
    <property type="match status" value="1"/>
</dbReference>
<evidence type="ECO:0000259" key="3">
    <source>
        <dbReference type="Pfam" id="PF00823"/>
    </source>
</evidence>
<feature type="compositionally biased region" description="Gly residues" evidence="2">
    <location>
        <begin position="344"/>
        <end position="360"/>
    </location>
</feature>
<dbReference type="KEGG" id="nfr:ERS450000_04481"/>
<feature type="compositionally biased region" description="Polar residues" evidence="2">
    <location>
        <begin position="258"/>
        <end position="275"/>
    </location>
</feature>
<accession>A0A0H5P0Y4</accession>
<dbReference type="Gene3D" id="1.20.1260.20">
    <property type="entry name" value="PPE superfamily"/>
    <property type="match status" value="1"/>
</dbReference>
<keyword evidence="4" id="KW-0614">Plasmid</keyword>
<dbReference type="Proteomes" id="UP000057820">
    <property type="component" value="Plasmid 2"/>
</dbReference>
<reference evidence="5" key="1">
    <citation type="submission" date="2015-03" db="EMBL/GenBank/DDBJ databases">
        <authorList>
            <consortium name="Pathogen Informatics"/>
        </authorList>
    </citation>
    <scope>NUCLEOTIDE SEQUENCE [LARGE SCALE GENOMIC DNA]</scope>
    <source>
        <strain evidence="5">NCTC11134</strain>
        <plasmid evidence="5">2</plasmid>
    </source>
</reference>
<geneLocation type="plasmid" evidence="4">
    <name>2</name>
</geneLocation>
<dbReference type="InterPro" id="IPR038332">
    <property type="entry name" value="PPE_sf"/>
</dbReference>
<protein>
    <recommendedName>
        <fullName evidence="3">PPE domain-containing protein</fullName>
    </recommendedName>
</protein>
<gene>
    <name evidence="4" type="ORF">ERS450000_04481</name>
</gene>
<evidence type="ECO:0000256" key="1">
    <source>
        <dbReference type="ARBA" id="ARBA00010652"/>
    </source>
</evidence>
<dbReference type="InterPro" id="IPR000030">
    <property type="entry name" value="PPE_dom"/>
</dbReference>
<comment type="similarity">
    <text evidence="1">Belongs to the mycobacterial PPE family.</text>
</comment>
<dbReference type="EMBL" id="LN868939">
    <property type="protein sequence ID" value="CRY81560.1"/>
    <property type="molecule type" value="Genomic_DNA"/>
</dbReference>
<sequence>MSLPGMSFFENYTFGAATLRNLTNWIAGEELEPGTRPGDVQGRYNNQREAVRNEAGQIGFVGDFRSGIRSQEFFEEPLEVLRAKVDKIDLTAVDDLRAAWDEIGKRAETAQAQFSTRMLRATDESVWRGESARAVAQGVAQFLESATKASQAARLMAKKTEELATGLAPTKELVPQVPEHNTNWENTRRWIAGRGWRDNEEAYETALAEARRVLRTVYAPVLRETDNVPVIPKPYNPTSEPGGSDPGSGSTNPGTPGWNGTSAPSGSTGPASQQPGDPGPGEDQAAPDQQDTGRPSSQTPGDQTQQSTDPAGAGDSTNPAGTTPASATPTLPGSPGSPTTPGSPGLGSPGSGSPGSGYPGSPGAVPGAGSSVPGAPAAAQAAMSSAAGRAAANGRAGMMGMPGVAGRGAQSDEEHTKGVPDYLINQENGEELIGTATRPKAVPPVIGE</sequence>
<name>A0A0H5P0Y4_NOCFR</name>
<feature type="compositionally biased region" description="Low complexity" evidence="2">
    <location>
        <begin position="316"/>
        <end position="343"/>
    </location>
</feature>